<dbReference type="OrthoDB" id="239582at2759"/>
<keyword evidence="3" id="KW-1185">Reference proteome</keyword>
<dbReference type="AlphaFoldDB" id="S9UVQ1"/>
<reference evidence="1 3" key="1">
    <citation type="journal article" date="2013" name="PLoS ONE">
        <title>Predicting the Proteins of Angomonas deanei, Strigomonas culicis and Their Respective Endosymbionts Reveals New Aspects of the Trypanosomatidae Family.</title>
        <authorList>
            <person name="Motta M.C."/>
            <person name="Martins A.C."/>
            <person name="de Souza S.S."/>
            <person name="Catta-Preta C.M."/>
            <person name="Silva R."/>
            <person name="Klein C.C."/>
            <person name="de Almeida L.G."/>
            <person name="de Lima Cunha O."/>
            <person name="Ciapina L.P."/>
            <person name="Brocchi M."/>
            <person name="Colabardini A.C."/>
            <person name="de Araujo Lima B."/>
            <person name="Machado C.R."/>
            <person name="de Almeida Soares C.M."/>
            <person name="Probst C.M."/>
            <person name="de Menezes C.B."/>
            <person name="Thompson C.E."/>
            <person name="Bartholomeu D.C."/>
            <person name="Gradia D.F."/>
            <person name="Pavoni D.P."/>
            <person name="Grisard E.C."/>
            <person name="Fantinatti-Garboggini F."/>
            <person name="Marchini F.K."/>
            <person name="Rodrigues-Luiz G.F."/>
            <person name="Wagner G."/>
            <person name="Goldman G.H."/>
            <person name="Fietto J.L."/>
            <person name="Elias M.C."/>
            <person name="Goldman M.H."/>
            <person name="Sagot M.F."/>
            <person name="Pereira M."/>
            <person name="Stoco P.H."/>
            <person name="de Mendonca-Neto R.P."/>
            <person name="Teixeira S.M."/>
            <person name="Maciel T.E."/>
            <person name="de Oliveira Mendes T.A."/>
            <person name="Urmenyi T.P."/>
            <person name="de Souza W."/>
            <person name="Schenkman S."/>
            <person name="de Vasconcelos A.T."/>
        </authorList>
    </citation>
    <scope>NUCLEOTIDE SEQUENCE [LARGE SCALE GENOMIC DNA]</scope>
</reference>
<organism evidence="1 3">
    <name type="scientific">Strigomonas culicis</name>
    <dbReference type="NCBI Taxonomy" id="28005"/>
    <lineage>
        <taxon>Eukaryota</taxon>
        <taxon>Discoba</taxon>
        <taxon>Euglenozoa</taxon>
        <taxon>Kinetoplastea</taxon>
        <taxon>Metakinetoplastina</taxon>
        <taxon>Trypanosomatida</taxon>
        <taxon>Trypanosomatidae</taxon>
        <taxon>Strigomonadinae</taxon>
        <taxon>Strigomonas</taxon>
    </lineage>
</organism>
<evidence type="ECO:0000313" key="3">
    <source>
        <dbReference type="Proteomes" id="UP000015354"/>
    </source>
</evidence>
<protein>
    <submittedName>
        <fullName evidence="1">Uncharacterized protein</fullName>
    </submittedName>
</protein>
<comment type="caution">
    <text evidence="1">The sequence shown here is derived from an EMBL/GenBank/DDBJ whole genome shotgun (WGS) entry which is preliminary data.</text>
</comment>
<proteinExistence type="predicted"/>
<reference evidence="1" key="2">
    <citation type="submission" date="2013-03" db="EMBL/GenBank/DDBJ databases">
        <authorList>
            <person name="Motta M.C.M."/>
            <person name="Martins A.C.A."/>
            <person name="Preta C.M.C.C."/>
            <person name="Silva R."/>
            <person name="de Souza S.S."/>
            <person name="Klein C.C."/>
            <person name="de Almeida L.G.P."/>
            <person name="Cunha O.L."/>
            <person name="Colabardini A.C."/>
            <person name="Lima B.A."/>
            <person name="Machado C.R."/>
            <person name="Soares C.M.A."/>
            <person name="de Menezes C.B.A."/>
            <person name="Bartolomeu D.C."/>
            <person name="Grisard E.C."/>
            <person name="Fantinatti-Garboggini F."/>
            <person name="Rodrigues-Luiz G.F."/>
            <person name="Wagner G."/>
            <person name="Goldman G.H."/>
            <person name="Fietto J.L.R."/>
            <person name="Ciapina L.P."/>
            <person name="Brocchi M."/>
            <person name="Elias M.C."/>
            <person name="Goldman M.H.S."/>
            <person name="Sagot M.-F."/>
            <person name="Pereira M."/>
            <person name="Stoco P.H."/>
            <person name="Teixeira S.M.R."/>
            <person name="de Mendonca-Neto R.P."/>
            <person name="Maciel T.E.F."/>
            <person name="Mendes T.A.O."/>
            <person name="Urmenyi T.P."/>
            <person name="Teixeira M.M.G."/>
            <person name="de Camargo E.F.P."/>
            <person name="de Sousa W."/>
            <person name="Schenkman S."/>
            <person name="de Vasconcelos A.T.R."/>
        </authorList>
    </citation>
    <scope>NUCLEOTIDE SEQUENCE</scope>
</reference>
<sequence length="150" mass="17138">MGKKKNETSLETTPDLSFVKSGKLNTIVYKSKDDDPLPIAADSEAFLEDRRIIKTSNMDQVIFNKESVFKVTLDFLEPLECVAETAVRETTDWMLCSCQGANAFYSKVEKRLVLQKCGTCLQSSVRELEVSFIVVLRFDDDEWLVERVLR</sequence>
<name>S9UVQ1_9TRYP</name>
<dbReference type="Proteomes" id="UP000015354">
    <property type="component" value="Unassembled WGS sequence"/>
</dbReference>
<dbReference type="EMBL" id="ATMH01002604">
    <property type="protein sequence ID" value="EPY32864.1"/>
    <property type="molecule type" value="Genomic_DNA"/>
</dbReference>
<gene>
    <name evidence="2" type="ORF">STCU_01023</name>
    <name evidence="1" type="ORF">STCU_02604</name>
</gene>
<dbReference type="EMBL" id="ATMH01001023">
    <property type="protein sequence ID" value="EPY35651.1"/>
    <property type="molecule type" value="Genomic_DNA"/>
</dbReference>
<evidence type="ECO:0000313" key="1">
    <source>
        <dbReference type="EMBL" id="EPY32864.1"/>
    </source>
</evidence>
<evidence type="ECO:0000313" key="2">
    <source>
        <dbReference type="EMBL" id="EPY35651.1"/>
    </source>
</evidence>
<accession>S9UVQ1</accession>